<gene>
    <name evidence="7" type="ORF">BCB69_01475</name>
</gene>
<dbReference type="Proteomes" id="UP000094757">
    <property type="component" value="Chromosome"/>
</dbReference>
<keyword evidence="6 7" id="KW-0012">Acyltransferase</keyword>
<dbReference type="Pfam" id="PF03279">
    <property type="entry name" value="Lip_A_acyltrans"/>
    <property type="match status" value="1"/>
</dbReference>
<keyword evidence="2" id="KW-1003">Cell membrane</keyword>
<comment type="subcellular location">
    <subcellularLocation>
        <location evidence="1">Cell inner membrane</location>
    </subcellularLocation>
</comment>
<name>A0A1B3WF58_9FIRM</name>
<dbReference type="EMBL" id="CP017037">
    <property type="protein sequence ID" value="AOH39599.1"/>
    <property type="molecule type" value="Genomic_DNA"/>
</dbReference>
<dbReference type="STRING" id="39950.BCB69_01475"/>
<dbReference type="InterPro" id="IPR004960">
    <property type="entry name" value="LipA_acyltrans"/>
</dbReference>
<dbReference type="CDD" id="cd07984">
    <property type="entry name" value="LPLAT_LABLAT-like"/>
    <property type="match status" value="1"/>
</dbReference>
<accession>A0A1B3WF58</accession>
<evidence type="ECO:0000256" key="1">
    <source>
        <dbReference type="ARBA" id="ARBA00004533"/>
    </source>
</evidence>
<reference evidence="8" key="1">
    <citation type="submission" date="2016-08" db="EMBL/GenBank/DDBJ databases">
        <authorList>
            <person name="Holder M.E."/>
            <person name="Ajami N.J."/>
            <person name="Petrosino J.F."/>
        </authorList>
    </citation>
    <scope>NUCLEOTIDE SEQUENCE [LARGE SCALE GENOMIC DNA]</scope>
    <source>
        <strain evidence="8">F0677</strain>
    </source>
</reference>
<dbReference type="PANTHER" id="PTHR30606">
    <property type="entry name" value="LIPID A BIOSYNTHESIS LAUROYL ACYLTRANSFERASE"/>
    <property type="match status" value="1"/>
</dbReference>
<evidence type="ECO:0000256" key="6">
    <source>
        <dbReference type="ARBA" id="ARBA00023315"/>
    </source>
</evidence>
<dbReference type="GO" id="GO:0005886">
    <property type="term" value="C:plasma membrane"/>
    <property type="evidence" value="ECO:0007669"/>
    <property type="project" value="UniProtKB-SubCell"/>
</dbReference>
<keyword evidence="5" id="KW-0472">Membrane</keyword>
<keyword evidence="3" id="KW-0997">Cell inner membrane</keyword>
<evidence type="ECO:0000256" key="2">
    <source>
        <dbReference type="ARBA" id="ARBA00022475"/>
    </source>
</evidence>
<evidence type="ECO:0000256" key="3">
    <source>
        <dbReference type="ARBA" id="ARBA00022519"/>
    </source>
</evidence>
<dbReference type="AlphaFoldDB" id="A0A1B3WF58"/>
<dbReference type="PANTHER" id="PTHR30606:SF10">
    <property type="entry name" value="PHOSPHATIDYLINOSITOL MANNOSIDE ACYLTRANSFERASE"/>
    <property type="match status" value="1"/>
</dbReference>
<evidence type="ECO:0000313" key="8">
    <source>
        <dbReference type="Proteomes" id="UP000094757"/>
    </source>
</evidence>
<dbReference type="GO" id="GO:0009247">
    <property type="term" value="P:glycolipid biosynthetic process"/>
    <property type="evidence" value="ECO:0007669"/>
    <property type="project" value="UniProtKB-ARBA"/>
</dbReference>
<keyword evidence="4 7" id="KW-0808">Transferase</keyword>
<proteinExistence type="predicted"/>
<evidence type="ECO:0000313" key="7">
    <source>
        <dbReference type="EMBL" id="AOH39599.1"/>
    </source>
</evidence>
<evidence type="ECO:0000256" key="5">
    <source>
        <dbReference type="ARBA" id="ARBA00023136"/>
    </source>
</evidence>
<sequence>MSTTLKYRFLKGFSRLLCSMSYEHILSIGKFIGPTIMERISKQRNRGLEQIQVGMGYSLPEAQKLLHQVYEHIGMSVMEMLYIPRLVKEKNHIEDYIGLSHPEYLKMAYQEGKGVVGLTAHMGNWEWLGAGMALHGFPTSAIGKKQKDDALMDIINEYRASAGQHIFLTGTGGYEMIAAARSMKKNYILGFLSDKDGDAVGVPVKFMNRFFSFPPGPSVFANRFNAPIIPLFIVRNDNGIGHVIHFGKPFHYEKTGDEKQDLLINSQKMALIIENFIKKHPADWLWFQHLFWTEPAKVELLKEMKVEDIRTIFNGLTYPKETVQDLIDIVSIEREHVND</sequence>
<evidence type="ECO:0000256" key="4">
    <source>
        <dbReference type="ARBA" id="ARBA00022679"/>
    </source>
</evidence>
<dbReference type="KEGG" id="dpn:BCB69_01475"/>
<dbReference type="GO" id="GO:0016746">
    <property type="term" value="F:acyltransferase activity"/>
    <property type="evidence" value="ECO:0007669"/>
    <property type="project" value="UniProtKB-KW"/>
</dbReference>
<organism evidence="7 8">
    <name type="scientific">Dialister pneumosintes</name>
    <dbReference type="NCBI Taxonomy" id="39950"/>
    <lineage>
        <taxon>Bacteria</taxon>
        <taxon>Bacillati</taxon>
        <taxon>Bacillota</taxon>
        <taxon>Negativicutes</taxon>
        <taxon>Veillonellales</taxon>
        <taxon>Veillonellaceae</taxon>
        <taxon>Dialister</taxon>
    </lineage>
</organism>
<protein>
    <submittedName>
        <fullName evidence="7">Lipid A biosynthesis acyltransferase</fullName>
    </submittedName>
</protein>